<dbReference type="SMART" id="SM00297">
    <property type="entry name" value="BROMO"/>
    <property type="match status" value="1"/>
</dbReference>
<dbReference type="SUPFAM" id="SSF47370">
    <property type="entry name" value="Bromodomain"/>
    <property type="match status" value="1"/>
</dbReference>
<protein>
    <submittedName>
        <fullName evidence="6">Uncharacterized protein LOC103720485 isoform X1</fullName>
    </submittedName>
</protein>
<keyword evidence="5" id="KW-1185">Reference proteome</keyword>
<feature type="compositionally biased region" description="Basic and acidic residues" evidence="3">
    <location>
        <begin position="566"/>
        <end position="577"/>
    </location>
</feature>
<dbReference type="PROSITE" id="PS50014">
    <property type="entry name" value="BROMODOMAIN_2"/>
    <property type="match status" value="1"/>
</dbReference>
<feature type="region of interest" description="Disordered" evidence="3">
    <location>
        <begin position="908"/>
        <end position="927"/>
    </location>
</feature>
<gene>
    <name evidence="6" type="primary">LOC103720485</name>
</gene>
<feature type="compositionally biased region" description="Low complexity" evidence="3">
    <location>
        <begin position="186"/>
        <end position="200"/>
    </location>
</feature>
<evidence type="ECO:0000259" key="4">
    <source>
        <dbReference type="PROSITE" id="PS50014"/>
    </source>
</evidence>
<dbReference type="Gene3D" id="1.20.920.10">
    <property type="entry name" value="Bromodomain-like"/>
    <property type="match status" value="1"/>
</dbReference>
<evidence type="ECO:0000256" key="3">
    <source>
        <dbReference type="SAM" id="MobiDB-lite"/>
    </source>
</evidence>
<dbReference type="InterPro" id="IPR001487">
    <property type="entry name" value="Bromodomain"/>
</dbReference>
<dbReference type="Proteomes" id="UP000228380">
    <property type="component" value="Chromosome 11"/>
</dbReference>
<sequence>MMAKAAAKKKRGRPRKKRKGRPPCPDPPLPVVLGRPLPPTSPVPEPPRCTLRPRRRRRPLHDFIDDDFDDEEEEEEEEEEEGRRRRRRRKLKLVLKLPNVIPSRRDERSSDSPALASRSRRIPSSGYMSSSSFSASSSSYADDDEEAEETVKPPKKRRTEGCDDGVGSDGSGDQQRGSKRVIGRCSKGSASGLSSNSFAGTPLPERKRLEDILDKLQKKDTYRAFAEPVDPEQLPDYHDVIEHPMDFGTVRKKLASNAYHFFEQFEDDIFLICSNAMQYNAPDTIYFRQARTIQDMAGQKFQKLRVDGKCAETAGKSDEKINFSPIEKKPLMKSLSRTAQEPLGSDISSAATIVSTGDAGTALSTAQANGVEASVILNGFADGNSSLGESKSEKADELSAKSSPAKLGQKLLVVDENRRATYDNISEQQPMVEPELVFDVIESDARQLVAVGLHTDYSYSRSLACFCASLGPIAWEIASKRIERALPAGVKFGPGWVGEFEPFQTPVLSLKKHNQQQLGLNSNFQFKLASRKDKEAKDASQGTQNCESKDIKLGLKSQVTTGASDKAPELVKGRECHQSTTELKQGLSSVTAGTQPSVTSATAQQQKDRATVNSAKTYGNVSEKVRLCHSTSVSSIPVETASQRPENHFEAVTTRSPEIIFWHKNQGQPGNLKQPEAVAFQSRNEVLSMDFHGLGNGKATGNSDRNRLSTSLGFISKHQPGTAGNFLAIGSQEQRINNNSRLVGLPGQVSNQLNISNFGIDAPKQFSSADVPSGRENMNAAARAWMSIGASAEFKALGGRGLPNNQVGSASIRNFAWTSPNLPLGIHEDSKTRPVPYLFRQPNQAAHEESKVRNKELVIFPQLVGTDLSRFHGWSPWQGLVPHTEQKQNKDMCPPDLNIGFQLPGSPVHHSSGILKDTQQPDLALQL</sequence>
<dbReference type="PANTHER" id="PTHR22881">
    <property type="entry name" value="BROMODOMAIN CONTAINING PROTEIN"/>
    <property type="match status" value="1"/>
</dbReference>
<dbReference type="InterPro" id="IPR036427">
    <property type="entry name" value="Bromodomain-like_sf"/>
</dbReference>
<evidence type="ECO:0000313" key="6">
    <source>
        <dbReference type="RefSeq" id="XP_008808422.2"/>
    </source>
</evidence>
<reference evidence="5" key="1">
    <citation type="journal article" date="2019" name="Nat. Commun.">
        <title>Genome-wide association mapping of date palm fruit traits.</title>
        <authorList>
            <person name="Hazzouri K.M."/>
            <person name="Gros-Balthazard M."/>
            <person name="Flowers J.M."/>
            <person name="Copetti D."/>
            <person name="Lemansour A."/>
            <person name="Lebrun M."/>
            <person name="Masmoudi K."/>
            <person name="Ferrand S."/>
            <person name="Dhar M.I."/>
            <person name="Fresquez Z.A."/>
            <person name="Rosas U."/>
            <person name="Zhang J."/>
            <person name="Talag J."/>
            <person name="Lee S."/>
            <person name="Kudrna D."/>
            <person name="Powell R.F."/>
            <person name="Leitch I.J."/>
            <person name="Krueger R.R."/>
            <person name="Wing R.A."/>
            <person name="Amiri K.M.A."/>
            <person name="Purugganan M.D."/>
        </authorList>
    </citation>
    <scope>NUCLEOTIDE SEQUENCE [LARGE SCALE GENOMIC DNA]</scope>
    <source>
        <strain evidence="5">cv. Khalas</strain>
    </source>
</reference>
<accession>A0A8B7CXS2</accession>
<dbReference type="AlphaFoldDB" id="A0A8B7CXS2"/>
<dbReference type="InterPro" id="IPR051831">
    <property type="entry name" value="Bromodomain_contain_prot"/>
</dbReference>
<proteinExistence type="predicted"/>
<dbReference type="CDD" id="cd04369">
    <property type="entry name" value="Bromodomain"/>
    <property type="match status" value="1"/>
</dbReference>
<dbReference type="PANTHER" id="PTHR22881:SF42">
    <property type="entry name" value="DNA-BINDING BROMODOMAIN-CONTAINING PROTEIN"/>
    <property type="match status" value="1"/>
</dbReference>
<evidence type="ECO:0000256" key="2">
    <source>
        <dbReference type="PROSITE-ProRule" id="PRU00035"/>
    </source>
</evidence>
<evidence type="ECO:0000256" key="1">
    <source>
        <dbReference type="ARBA" id="ARBA00023117"/>
    </source>
</evidence>
<feature type="domain" description="Bromo" evidence="4">
    <location>
        <begin position="217"/>
        <end position="287"/>
    </location>
</feature>
<feature type="compositionally biased region" description="Basic residues" evidence="3">
    <location>
        <begin position="1"/>
        <end position="21"/>
    </location>
</feature>
<feature type="compositionally biased region" description="Polar residues" evidence="3">
    <location>
        <begin position="578"/>
        <end position="611"/>
    </location>
</feature>
<organism evidence="5 6">
    <name type="scientific">Phoenix dactylifera</name>
    <name type="common">Date palm</name>
    <dbReference type="NCBI Taxonomy" id="42345"/>
    <lineage>
        <taxon>Eukaryota</taxon>
        <taxon>Viridiplantae</taxon>
        <taxon>Streptophyta</taxon>
        <taxon>Embryophyta</taxon>
        <taxon>Tracheophyta</taxon>
        <taxon>Spermatophyta</taxon>
        <taxon>Magnoliopsida</taxon>
        <taxon>Liliopsida</taxon>
        <taxon>Arecaceae</taxon>
        <taxon>Coryphoideae</taxon>
        <taxon>Phoeniceae</taxon>
        <taxon>Phoenix</taxon>
    </lineage>
</organism>
<feature type="compositionally biased region" description="Basic residues" evidence="3">
    <location>
        <begin position="84"/>
        <end position="93"/>
    </location>
</feature>
<name>A0A8B7CXS2_PHODC</name>
<reference evidence="6" key="2">
    <citation type="submission" date="2025-08" db="UniProtKB">
        <authorList>
            <consortium name="RefSeq"/>
        </authorList>
    </citation>
    <scope>IDENTIFICATION</scope>
    <source>
        <tissue evidence="6">Young leaves</tissue>
    </source>
</reference>
<dbReference type="OrthoDB" id="21449at2759"/>
<dbReference type="GeneID" id="103720485"/>
<evidence type="ECO:0000313" key="5">
    <source>
        <dbReference type="Proteomes" id="UP000228380"/>
    </source>
</evidence>
<feature type="compositionally biased region" description="Acidic residues" evidence="3">
    <location>
        <begin position="64"/>
        <end position="80"/>
    </location>
</feature>
<keyword evidence="1 2" id="KW-0103">Bromodomain</keyword>
<feature type="region of interest" description="Disordered" evidence="3">
    <location>
        <begin position="564"/>
        <end position="611"/>
    </location>
</feature>
<dbReference type="RefSeq" id="XP_008808422.2">
    <property type="nucleotide sequence ID" value="XM_008810200.3"/>
</dbReference>
<feature type="region of interest" description="Disordered" evidence="3">
    <location>
        <begin position="1"/>
        <end position="202"/>
    </location>
</feature>
<feature type="compositionally biased region" description="Low complexity" evidence="3">
    <location>
        <begin position="124"/>
        <end position="139"/>
    </location>
</feature>
<feature type="compositionally biased region" description="Pro residues" evidence="3">
    <location>
        <begin position="22"/>
        <end position="47"/>
    </location>
</feature>
<dbReference type="PRINTS" id="PR00503">
    <property type="entry name" value="BROMODOMAIN"/>
</dbReference>
<dbReference type="KEGG" id="pda:103720485"/>
<dbReference type="Pfam" id="PF00439">
    <property type="entry name" value="Bromodomain"/>
    <property type="match status" value="1"/>
</dbReference>